<dbReference type="GO" id="GO:0006367">
    <property type="term" value="P:transcription initiation at RNA polymerase II promoter"/>
    <property type="evidence" value="ECO:0007669"/>
    <property type="project" value="InterPro"/>
</dbReference>
<comment type="subcellular location">
    <subcellularLocation>
        <location evidence="1">Nucleus</location>
    </subcellularLocation>
</comment>
<keyword evidence="4" id="KW-0804">Transcription</keyword>
<accession>A0A151S7X4</accession>
<evidence type="ECO:0000256" key="4">
    <source>
        <dbReference type="ARBA" id="ARBA00023163"/>
    </source>
</evidence>
<gene>
    <name evidence="6" type="ORF">KK1_027269</name>
</gene>
<dbReference type="InterPro" id="IPR003196">
    <property type="entry name" value="TFIIF_beta"/>
</dbReference>
<dbReference type="Proteomes" id="UP000075243">
    <property type="component" value="Unassembled WGS sequence"/>
</dbReference>
<evidence type="ECO:0000256" key="2">
    <source>
        <dbReference type="ARBA" id="ARBA00023015"/>
    </source>
</evidence>
<dbReference type="PANTHER" id="PTHR10445:SF2">
    <property type="entry name" value="TRANSCRIPTION INITIATION FACTOR IIF, BETA SUBUNIT"/>
    <property type="match status" value="1"/>
</dbReference>
<dbReference type="SUPFAM" id="SSF50916">
    <property type="entry name" value="Rap30/74 interaction domains"/>
    <property type="match status" value="1"/>
</dbReference>
<keyword evidence="7" id="KW-1185">Reference proteome</keyword>
<protein>
    <submittedName>
        <fullName evidence="6">Uncharacterized protein</fullName>
    </submittedName>
</protein>
<dbReference type="PANTHER" id="PTHR10445">
    <property type="entry name" value="GENERAL TRANSCRIPTION FACTOR IIF SUBUNIT 2"/>
    <property type="match status" value="1"/>
</dbReference>
<evidence type="ECO:0000256" key="1">
    <source>
        <dbReference type="ARBA" id="ARBA00004123"/>
    </source>
</evidence>
<keyword evidence="3" id="KW-0238">DNA-binding</keyword>
<proteinExistence type="predicted"/>
<sequence length="164" mass="18171">MEDQVSSKHTTNAAAYVDTSKAERAVWLMKCPPLVSRSLRAPPSRPVAKVVVSIDPLNSNDDDSPPQFTMELAGTEAGHIPKCYVMDMSKDFIPMSVFSDTPQDINRSLNDKESIIKHLSAANDELGAVGDKKFRKWEDEKRGFVLALQGANEKVEKQMTCSRS</sequence>
<evidence type="ECO:0000313" key="7">
    <source>
        <dbReference type="Proteomes" id="UP000075243"/>
    </source>
</evidence>
<organism evidence="6 7">
    <name type="scientific">Cajanus cajan</name>
    <name type="common">Pigeon pea</name>
    <name type="synonym">Cajanus indicus</name>
    <dbReference type="NCBI Taxonomy" id="3821"/>
    <lineage>
        <taxon>Eukaryota</taxon>
        <taxon>Viridiplantae</taxon>
        <taxon>Streptophyta</taxon>
        <taxon>Embryophyta</taxon>
        <taxon>Tracheophyta</taxon>
        <taxon>Spermatophyta</taxon>
        <taxon>Magnoliopsida</taxon>
        <taxon>eudicotyledons</taxon>
        <taxon>Gunneridae</taxon>
        <taxon>Pentapetalae</taxon>
        <taxon>rosids</taxon>
        <taxon>fabids</taxon>
        <taxon>Fabales</taxon>
        <taxon>Fabaceae</taxon>
        <taxon>Papilionoideae</taxon>
        <taxon>50 kb inversion clade</taxon>
        <taxon>NPAAA clade</taxon>
        <taxon>indigoferoid/millettioid clade</taxon>
        <taxon>Phaseoleae</taxon>
        <taxon>Cajanus</taxon>
    </lineage>
</organism>
<evidence type="ECO:0000256" key="3">
    <source>
        <dbReference type="ARBA" id="ARBA00023125"/>
    </source>
</evidence>
<dbReference type="GO" id="GO:0003677">
    <property type="term" value="F:DNA binding"/>
    <property type="evidence" value="ECO:0007669"/>
    <property type="project" value="UniProtKB-KW"/>
</dbReference>
<name>A0A151S7X4_CAJCA</name>
<evidence type="ECO:0000313" key="6">
    <source>
        <dbReference type="EMBL" id="KYP50910.1"/>
    </source>
</evidence>
<dbReference type="Gramene" id="C.cajan_26308.t">
    <property type="protein sequence ID" value="C.cajan_26308.t"/>
    <property type="gene ID" value="C.cajan_26308"/>
</dbReference>
<dbReference type="InterPro" id="IPR011039">
    <property type="entry name" value="TFIIF_interaction"/>
</dbReference>
<dbReference type="STRING" id="3821.A0A151S7X4"/>
<dbReference type="GO" id="GO:0005674">
    <property type="term" value="C:transcription factor TFIIF complex"/>
    <property type="evidence" value="ECO:0007669"/>
    <property type="project" value="InterPro"/>
</dbReference>
<reference evidence="6" key="1">
    <citation type="journal article" date="2012" name="Nat. Biotechnol.">
        <title>Draft genome sequence of pigeonpea (Cajanus cajan), an orphan legume crop of resource-poor farmers.</title>
        <authorList>
            <person name="Varshney R.K."/>
            <person name="Chen W."/>
            <person name="Li Y."/>
            <person name="Bharti A.K."/>
            <person name="Saxena R.K."/>
            <person name="Schlueter J.A."/>
            <person name="Donoghue M.T."/>
            <person name="Azam S."/>
            <person name="Fan G."/>
            <person name="Whaley A.M."/>
            <person name="Farmer A.D."/>
            <person name="Sheridan J."/>
            <person name="Iwata A."/>
            <person name="Tuteja R."/>
            <person name="Penmetsa R.V."/>
            <person name="Wu W."/>
            <person name="Upadhyaya H.D."/>
            <person name="Yang S.P."/>
            <person name="Shah T."/>
            <person name="Saxena K.B."/>
            <person name="Michael T."/>
            <person name="McCombie W.R."/>
            <person name="Yang B."/>
            <person name="Zhang G."/>
            <person name="Yang H."/>
            <person name="Wang J."/>
            <person name="Spillane C."/>
            <person name="Cook D.R."/>
            <person name="May G.D."/>
            <person name="Xu X."/>
            <person name="Jackson S.A."/>
        </authorList>
    </citation>
    <scope>NUCLEOTIDE SEQUENCE [LARGE SCALE GENOMIC DNA]</scope>
</reference>
<keyword evidence="2" id="KW-0805">Transcription regulation</keyword>
<dbReference type="AlphaFoldDB" id="A0A151S7X4"/>
<evidence type="ECO:0000256" key="5">
    <source>
        <dbReference type="ARBA" id="ARBA00023242"/>
    </source>
</evidence>
<dbReference type="EMBL" id="KQ483446">
    <property type="protein sequence ID" value="KYP50910.1"/>
    <property type="molecule type" value="Genomic_DNA"/>
</dbReference>
<keyword evidence="5" id="KW-0539">Nucleus</keyword>